<evidence type="ECO:0000256" key="7">
    <source>
        <dbReference type="ARBA" id="ARBA00023136"/>
    </source>
</evidence>
<keyword evidence="3" id="KW-0813">Transport</keyword>
<evidence type="ECO:0000256" key="2">
    <source>
        <dbReference type="ARBA" id="ARBA00008566"/>
    </source>
</evidence>
<gene>
    <name evidence="10" type="ordered locus">Cd36_34560</name>
    <name evidence="11" type="ORF">CD36_34560</name>
</gene>
<evidence type="ECO:0000313" key="10">
    <source>
        <dbReference type="CGD" id="CAL0000160130"/>
    </source>
</evidence>
<dbReference type="HOGENOM" id="CLU_030057_6_2_1"/>
<dbReference type="Proteomes" id="UP000002605">
    <property type="component" value="Chromosome R"/>
</dbReference>
<dbReference type="RefSeq" id="XP_002422392.1">
    <property type="nucleotide sequence ID" value="XM_002422347.1"/>
</dbReference>
<dbReference type="CGD" id="CAL0000160130">
    <property type="gene designation" value="Cd36_34560"/>
</dbReference>
<keyword evidence="5 9" id="KW-0812">Transmembrane</keyword>
<feature type="compositionally biased region" description="Polar residues" evidence="8">
    <location>
        <begin position="14"/>
        <end position="35"/>
    </location>
</feature>
<reference evidence="11 12" key="1">
    <citation type="journal article" date="2009" name="Genome Res.">
        <title>Comparative genomics of the fungal pathogens Candida dubliniensis and Candida albicans.</title>
        <authorList>
            <person name="Jackson A.P."/>
            <person name="Gamble J.A."/>
            <person name="Yeomans T."/>
            <person name="Moran G.P."/>
            <person name="Saunders D."/>
            <person name="Harris D."/>
            <person name="Aslett M."/>
            <person name="Barrell J.F."/>
            <person name="Butler G."/>
            <person name="Citiulo F."/>
            <person name="Coleman D.C."/>
            <person name="de Groot P.W.J."/>
            <person name="Goodwin T.J."/>
            <person name="Quail M.A."/>
            <person name="McQuillan J."/>
            <person name="Munro C.A."/>
            <person name="Pain A."/>
            <person name="Poulter R.T."/>
            <person name="Rajandream M.A."/>
            <person name="Renauld H."/>
            <person name="Spiering M.J."/>
            <person name="Tivey A."/>
            <person name="Gow N.A.R."/>
            <person name="Barrell B."/>
            <person name="Sullivan D.J."/>
            <person name="Berriman M."/>
        </authorList>
    </citation>
    <scope>NUCLEOTIDE SEQUENCE [LARGE SCALE GENOMIC DNA]</scope>
    <source>
        <strain evidence="12">CD36 / ATCC MYA-646 / CBS 7987 / NCPF 3949 / NRRL Y-17841</strain>
    </source>
</reference>
<evidence type="ECO:0000256" key="4">
    <source>
        <dbReference type="ARBA" id="ARBA00022475"/>
    </source>
</evidence>
<evidence type="ECO:0000256" key="9">
    <source>
        <dbReference type="SAM" id="Phobius"/>
    </source>
</evidence>
<dbReference type="eggNOG" id="ENOG502QT02">
    <property type="taxonomic scope" value="Eukaryota"/>
</dbReference>
<feature type="transmembrane region" description="Helical" evidence="9">
    <location>
        <begin position="336"/>
        <end position="360"/>
    </location>
</feature>
<keyword evidence="6 9" id="KW-1133">Transmembrane helix</keyword>
<dbReference type="InterPro" id="IPR038665">
    <property type="entry name" value="Voltage-dep_anion_channel_sf"/>
</dbReference>
<keyword evidence="7 9" id="KW-0472">Membrane</keyword>
<feature type="transmembrane region" description="Helical" evidence="9">
    <location>
        <begin position="160"/>
        <end position="179"/>
    </location>
</feature>
<evidence type="ECO:0000256" key="6">
    <source>
        <dbReference type="ARBA" id="ARBA00022989"/>
    </source>
</evidence>
<feature type="transmembrane region" description="Helical" evidence="9">
    <location>
        <begin position="257"/>
        <end position="282"/>
    </location>
</feature>
<sequence length="463" mass="52277">MSSSSHNDNEIQPEKTTPSSNDGIYNPPDSSNVLSSDQTLVSIDKNNNGKDTMDHLSYLSTIDSKRREQSYLKSFYQRFLVEDVVKNFTPAYFVSVMGTGISSSLLYNFPFPAYWLQICGYIMFGLTCTFFIGNIILFIMSCMYYPNRFRDYHVDPSRSVFMGAFSMGYITIVNFIALITKGEHIYFVWTLWWLAVFSAMYTSFIIVYLSFMSKLNESDADAKLNATLLLPIVAITVVSSSGHAIELDLPHVHQTVLTMIVSFMLWCLSISMAFMVMTIYMSRLIIHKIPPTNLIMTSFLPVGFLGQSSYSIYLFGNNLNKFVPEELLYGKISLCMSGFVSVFLLSFGYFMCFIAVTSVLSKIRPFAKNPNPSHTNRFGLLKLEKSFWSMTFPMGTMSLSNTEIGHGGVGNYPLLTFKVMGSIFAVACIFITVGCSIGVVVYSFNKLRQDMVNKSKYRNQSMV</sequence>
<dbReference type="VEuPathDB" id="FungiDB:CD36_34560"/>
<evidence type="ECO:0000256" key="5">
    <source>
        <dbReference type="ARBA" id="ARBA00022692"/>
    </source>
</evidence>
<feature type="transmembrane region" description="Helical" evidence="9">
    <location>
        <begin position="113"/>
        <end position="139"/>
    </location>
</feature>
<dbReference type="EMBL" id="FM992695">
    <property type="protein sequence ID" value="CAX40399.1"/>
    <property type="molecule type" value="Genomic_DNA"/>
</dbReference>
<dbReference type="GeneID" id="8049427"/>
<keyword evidence="4" id="KW-1003">Cell membrane</keyword>
<accession>B9WMT3</accession>
<evidence type="ECO:0000256" key="1">
    <source>
        <dbReference type="ARBA" id="ARBA00004651"/>
    </source>
</evidence>
<dbReference type="Pfam" id="PF03595">
    <property type="entry name" value="SLAC1"/>
    <property type="match status" value="1"/>
</dbReference>
<dbReference type="AlphaFoldDB" id="B9WMT3"/>
<dbReference type="PANTHER" id="PTHR31686">
    <property type="match status" value="1"/>
</dbReference>
<name>B9WMT3_CANDC</name>
<evidence type="ECO:0000256" key="8">
    <source>
        <dbReference type="SAM" id="MobiDB-lite"/>
    </source>
</evidence>
<feature type="transmembrane region" description="Helical" evidence="9">
    <location>
        <begin position="88"/>
        <end position="107"/>
    </location>
</feature>
<dbReference type="Gene3D" id="1.50.10.150">
    <property type="entry name" value="Voltage-dependent anion channel"/>
    <property type="match status" value="1"/>
</dbReference>
<organism evidence="11 12">
    <name type="scientific">Candida dubliniensis (strain CD36 / ATCC MYA-646 / CBS 7987 / NCPF 3949 / NRRL Y-17841)</name>
    <name type="common">Yeast</name>
    <dbReference type="NCBI Taxonomy" id="573826"/>
    <lineage>
        <taxon>Eukaryota</taxon>
        <taxon>Fungi</taxon>
        <taxon>Dikarya</taxon>
        <taxon>Ascomycota</taxon>
        <taxon>Saccharomycotina</taxon>
        <taxon>Pichiomycetes</taxon>
        <taxon>Debaryomycetaceae</taxon>
        <taxon>Candida/Lodderomyces clade</taxon>
        <taxon>Candida</taxon>
    </lineage>
</organism>
<evidence type="ECO:0000256" key="3">
    <source>
        <dbReference type="ARBA" id="ARBA00022448"/>
    </source>
</evidence>
<dbReference type="PANTHER" id="PTHR31686:SF1">
    <property type="entry name" value="SULFITE EFFLUX PUMP SSU1"/>
    <property type="match status" value="1"/>
</dbReference>
<feature type="transmembrane region" description="Helical" evidence="9">
    <location>
        <begin position="191"/>
        <end position="212"/>
    </location>
</feature>
<feature type="transmembrane region" description="Helical" evidence="9">
    <location>
        <begin position="224"/>
        <end position="245"/>
    </location>
</feature>
<feature type="transmembrane region" description="Helical" evidence="9">
    <location>
        <begin position="419"/>
        <end position="444"/>
    </location>
</feature>
<dbReference type="KEGG" id="cdu:CD36_34560"/>
<dbReference type="CDD" id="cd09318">
    <property type="entry name" value="TDT_SSU1"/>
    <property type="match status" value="1"/>
</dbReference>
<evidence type="ECO:0000313" key="11">
    <source>
        <dbReference type="EMBL" id="CAX40399.1"/>
    </source>
</evidence>
<dbReference type="FunFam" id="1.50.10.150:FF:000004">
    <property type="entry name" value="Malic acid transporter"/>
    <property type="match status" value="1"/>
</dbReference>
<keyword evidence="12" id="KW-1185">Reference proteome</keyword>
<dbReference type="OrthoDB" id="1099at2759"/>
<evidence type="ECO:0000313" key="12">
    <source>
        <dbReference type="Proteomes" id="UP000002605"/>
    </source>
</evidence>
<feature type="transmembrane region" description="Helical" evidence="9">
    <location>
        <begin position="294"/>
        <end position="316"/>
    </location>
</feature>
<dbReference type="InterPro" id="IPR051629">
    <property type="entry name" value="Sulfite_efflux_TDT"/>
</dbReference>
<proteinExistence type="inferred from homology"/>
<dbReference type="GO" id="GO:0000319">
    <property type="term" value="F:sulfite transmembrane transporter activity"/>
    <property type="evidence" value="ECO:0007669"/>
    <property type="project" value="TreeGrafter"/>
</dbReference>
<feature type="region of interest" description="Disordered" evidence="8">
    <location>
        <begin position="1"/>
        <end position="35"/>
    </location>
</feature>
<comment type="similarity">
    <text evidence="2">Belongs to the tellurite-resistance/dicarboxylate transporter (TDT) family.</text>
</comment>
<dbReference type="GO" id="GO:0005886">
    <property type="term" value="C:plasma membrane"/>
    <property type="evidence" value="ECO:0007669"/>
    <property type="project" value="UniProtKB-SubCell"/>
</dbReference>
<protein>
    <submittedName>
        <fullName evidence="11">Plasma membrane sulfite pump, putative</fullName>
    </submittedName>
</protein>
<comment type="subcellular location">
    <subcellularLocation>
        <location evidence="1">Cell membrane</location>
        <topology evidence="1">Multi-pass membrane protein</topology>
    </subcellularLocation>
</comment>
<dbReference type="InterPro" id="IPR004695">
    <property type="entry name" value="SLAC1/Mae1/Ssu1/TehA"/>
</dbReference>